<reference evidence="4 5" key="1">
    <citation type="journal article" date="2011" name="Science">
        <title>The Selaginella genome identifies genetic changes associated with the evolution of vascular plants.</title>
        <authorList>
            <person name="Banks J.A."/>
            <person name="Nishiyama T."/>
            <person name="Hasebe M."/>
            <person name="Bowman J.L."/>
            <person name="Gribskov M."/>
            <person name="dePamphilis C."/>
            <person name="Albert V.A."/>
            <person name="Aono N."/>
            <person name="Aoyama T."/>
            <person name="Ambrose B.A."/>
            <person name="Ashton N.W."/>
            <person name="Axtell M.J."/>
            <person name="Barker E."/>
            <person name="Barker M.S."/>
            <person name="Bennetzen J.L."/>
            <person name="Bonawitz N.D."/>
            <person name="Chapple C."/>
            <person name="Cheng C."/>
            <person name="Correa L.G."/>
            <person name="Dacre M."/>
            <person name="DeBarry J."/>
            <person name="Dreyer I."/>
            <person name="Elias M."/>
            <person name="Engstrom E.M."/>
            <person name="Estelle M."/>
            <person name="Feng L."/>
            <person name="Finet C."/>
            <person name="Floyd S.K."/>
            <person name="Frommer W.B."/>
            <person name="Fujita T."/>
            <person name="Gramzow L."/>
            <person name="Gutensohn M."/>
            <person name="Harholt J."/>
            <person name="Hattori M."/>
            <person name="Heyl A."/>
            <person name="Hirai T."/>
            <person name="Hiwatashi Y."/>
            <person name="Ishikawa M."/>
            <person name="Iwata M."/>
            <person name="Karol K.G."/>
            <person name="Koehler B."/>
            <person name="Kolukisaoglu U."/>
            <person name="Kubo M."/>
            <person name="Kurata T."/>
            <person name="Lalonde S."/>
            <person name="Li K."/>
            <person name="Li Y."/>
            <person name="Litt A."/>
            <person name="Lyons E."/>
            <person name="Manning G."/>
            <person name="Maruyama T."/>
            <person name="Michael T.P."/>
            <person name="Mikami K."/>
            <person name="Miyazaki S."/>
            <person name="Morinaga S."/>
            <person name="Murata T."/>
            <person name="Mueller-Roeber B."/>
            <person name="Nelson D.R."/>
            <person name="Obara M."/>
            <person name="Oguri Y."/>
            <person name="Olmstead R.G."/>
            <person name="Onodera N."/>
            <person name="Petersen B.L."/>
            <person name="Pils B."/>
            <person name="Prigge M."/>
            <person name="Rensing S.A."/>
            <person name="Riano-Pachon D.M."/>
            <person name="Roberts A.W."/>
            <person name="Sato Y."/>
            <person name="Scheller H.V."/>
            <person name="Schulz B."/>
            <person name="Schulz C."/>
            <person name="Shakirov E.V."/>
            <person name="Shibagaki N."/>
            <person name="Shinohara N."/>
            <person name="Shippen D.E."/>
            <person name="Soerensen I."/>
            <person name="Sotooka R."/>
            <person name="Sugimoto N."/>
            <person name="Sugita M."/>
            <person name="Sumikawa N."/>
            <person name="Tanurdzic M."/>
            <person name="Theissen G."/>
            <person name="Ulvskov P."/>
            <person name="Wakazuki S."/>
            <person name="Weng J.K."/>
            <person name="Willats W.W."/>
            <person name="Wipf D."/>
            <person name="Wolf P.G."/>
            <person name="Yang L."/>
            <person name="Zimmer A.D."/>
            <person name="Zhu Q."/>
            <person name="Mitros T."/>
            <person name="Hellsten U."/>
            <person name="Loque D."/>
            <person name="Otillar R."/>
            <person name="Salamov A."/>
            <person name="Schmutz J."/>
            <person name="Shapiro H."/>
            <person name="Lindquist E."/>
            <person name="Lucas S."/>
            <person name="Rokhsar D."/>
            <person name="Grigoriev I.V."/>
        </authorList>
    </citation>
    <scope>NUCLEOTIDE SEQUENCE [LARGE SCALE GENOMIC DNA]</scope>
</reference>
<evidence type="ECO:0000256" key="3">
    <source>
        <dbReference type="SAM" id="SignalP"/>
    </source>
</evidence>
<dbReference type="Proteomes" id="UP000001514">
    <property type="component" value="Unassembled WGS sequence"/>
</dbReference>
<dbReference type="InterPro" id="IPR003465">
    <property type="entry name" value="Prot_inh_I20"/>
</dbReference>
<keyword evidence="3" id="KW-0732">Signal</keyword>
<dbReference type="KEGG" id="smo:SELMODRAFT_438274"/>
<evidence type="ECO:0000313" key="4">
    <source>
        <dbReference type="EMBL" id="EFJ36081.1"/>
    </source>
</evidence>
<dbReference type="AlphaFoldDB" id="D8QVL2"/>
<proteinExistence type="inferred from homology"/>
<dbReference type="InterPro" id="IPR051391">
    <property type="entry name" value="Protease_inhibitor_I20"/>
</dbReference>
<accession>D8QVL2</accession>
<evidence type="ECO:0000256" key="2">
    <source>
        <dbReference type="ARBA" id="ARBA00022900"/>
    </source>
</evidence>
<name>D8QVL2_SELML</name>
<dbReference type="Gramene" id="EFJ36081">
    <property type="protein sequence ID" value="EFJ36081"/>
    <property type="gene ID" value="SELMODRAFT_438274"/>
</dbReference>
<keyword evidence="2" id="KW-0722">Serine protease inhibitor</keyword>
<keyword evidence="2" id="KW-0646">Protease inhibitor</keyword>
<dbReference type="PANTHER" id="PTHR33832:SF15">
    <property type="entry name" value="SERINE-TYPE ENDOPEPTIDASE INHIBITOR"/>
    <property type="match status" value="1"/>
</dbReference>
<dbReference type="EMBL" id="GL377567">
    <property type="protein sequence ID" value="EFJ36081.1"/>
    <property type="molecule type" value="Genomic_DNA"/>
</dbReference>
<organism evidence="5">
    <name type="scientific">Selaginella moellendorffii</name>
    <name type="common">Spikemoss</name>
    <dbReference type="NCBI Taxonomy" id="88036"/>
    <lineage>
        <taxon>Eukaryota</taxon>
        <taxon>Viridiplantae</taxon>
        <taxon>Streptophyta</taxon>
        <taxon>Embryophyta</taxon>
        <taxon>Tracheophyta</taxon>
        <taxon>Lycopodiopsida</taxon>
        <taxon>Selaginellales</taxon>
        <taxon>Selaginellaceae</taxon>
        <taxon>Selaginella</taxon>
    </lineage>
</organism>
<evidence type="ECO:0000256" key="1">
    <source>
        <dbReference type="ARBA" id="ARBA00007766"/>
    </source>
</evidence>
<dbReference type="GO" id="GO:0004867">
    <property type="term" value="F:serine-type endopeptidase inhibitor activity"/>
    <property type="evidence" value="ECO:0007669"/>
    <property type="project" value="UniProtKB-KW"/>
</dbReference>
<gene>
    <name evidence="4" type="ORF">SELMODRAFT_438274</name>
</gene>
<comment type="similarity">
    <text evidence="1">Belongs to the protease inhibitor I20 (potato type II proteinase inhibitor) family.</text>
</comment>
<feature type="signal peptide" evidence="3">
    <location>
        <begin position="1"/>
        <end position="20"/>
    </location>
</feature>
<evidence type="ECO:0000313" key="5">
    <source>
        <dbReference type="Proteomes" id="UP000001514"/>
    </source>
</evidence>
<evidence type="ECO:0008006" key="6">
    <source>
        <dbReference type="Google" id="ProtNLM"/>
    </source>
</evidence>
<dbReference type="PANTHER" id="PTHR33832">
    <property type="entry name" value="SERINE-TYPE ENDOPEPTIDASE INHIBITOR"/>
    <property type="match status" value="1"/>
</dbReference>
<sequence length="233" mass="24618">MAASFLFLTILSFQLLLISADDFAASGHRLQVCSDAVVTLDECSNCCTLEPGCIYLEPGTGSPVCLGGTSPARACLPICLPPKIKVCPSRWTNQIPISVLPPGKEPSNGCHLYNLKTGAPLPNGDDNSCLKDAVEICGGTVHPWKPGSCATCCSIPQGCLDLGHGKSICVSGPDKTCTFKCGSASYVCPGPKSVALDFNSCHTCRKPLKEGCKLYNRQGHQLCVKEDDLLQLV</sequence>
<dbReference type="HOGENOM" id="CLU_1139648_0_0_1"/>
<keyword evidence="5" id="KW-1185">Reference proteome</keyword>
<dbReference type="Pfam" id="PF02428">
    <property type="entry name" value="Prot_inhib_II"/>
    <property type="match status" value="1"/>
</dbReference>
<dbReference type="InParanoid" id="D8QVL2"/>
<protein>
    <recommendedName>
        <fullName evidence="6">Bowman-Birk serine protease inhibitors family domain-containing protein</fullName>
    </recommendedName>
</protein>
<feature type="chain" id="PRO_5003121226" description="Bowman-Birk serine protease inhibitors family domain-containing protein" evidence="3">
    <location>
        <begin position="21"/>
        <end position="233"/>
    </location>
</feature>